<feature type="domain" description="SIS" evidence="9">
    <location>
        <begin position="33"/>
        <end position="176"/>
    </location>
</feature>
<evidence type="ECO:0000256" key="7">
    <source>
        <dbReference type="PROSITE-ProRule" id="PRU00703"/>
    </source>
</evidence>
<comment type="similarity">
    <text evidence="1 4">Belongs to the SIS family. GutQ/KpsF subfamily.</text>
</comment>
<dbReference type="GO" id="GO:1901135">
    <property type="term" value="P:carbohydrate derivative metabolic process"/>
    <property type="evidence" value="ECO:0007669"/>
    <property type="project" value="InterPro"/>
</dbReference>
<evidence type="ECO:0000256" key="1">
    <source>
        <dbReference type="ARBA" id="ARBA00008165"/>
    </source>
</evidence>
<feature type="domain" description="CBS" evidence="8">
    <location>
        <begin position="202"/>
        <end position="261"/>
    </location>
</feature>
<gene>
    <name evidence="10" type="ORF">HMPREF3182_00213</name>
</gene>
<dbReference type="InterPro" id="IPR000644">
    <property type="entry name" value="CBS_dom"/>
</dbReference>
<dbReference type="GO" id="GO:0097367">
    <property type="term" value="F:carbohydrate derivative binding"/>
    <property type="evidence" value="ECO:0007669"/>
    <property type="project" value="InterPro"/>
</dbReference>
<dbReference type="FunFam" id="3.40.50.10490:FF:000011">
    <property type="entry name" value="Arabinose 5-phosphate isomerase"/>
    <property type="match status" value="1"/>
</dbReference>
<feature type="site" description="Catalytically relevant" evidence="6">
    <location>
        <position position="144"/>
    </location>
</feature>
<name>A0A134CL84_9FIRM</name>
<dbReference type="InterPro" id="IPR035474">
    <property type="entry name" value="SIS_Kpsf"/>
</dbReference>
<dbReference type="GO" id="GO:0046872">
    <property type="term" value="F:metal ion binding"/>
    <property type="evidence" value="ECO:0007669"/>
    <property type="project" value="UniProtKB-KW"/>
</dbReference>
<keyword evidence="10" id="KW-0413">Isomerase</keyword>
<keyword evidence="5" id="KW-0862">Zinc</keyword>
<dbReference type="Proteomes" id="UP000070160">
    <property type="component" value="Unassembled WGS sequence"/>
</dbReference>
<dbReference type="SUPFAM" id="SSF53697">
    <property type="entry name" value="SIS domain"/>
    <property type="match status" value="1"/>
</dbReference>
<evidence type="ECO:0000256" key="4">
    <source>
        <dbReference type="PIRNR" id="PIRNR004692"/>
    </source>
</evidence>
<organism evidence="10 11">
    <name type="scientific">Megasphaera hutchinsoni</name>
    <dbReference type="NCBI Taxonomy" id="1588748"/>
    <lineage>
        <taxon>Bacteria</taxon>
        <taxon>Bacillati</taxon>
        <taxon>Bacillota</taxon>
        <taxon>Negativicutes</taxon>
        <taxon>Veillonellales</taxon>
        <taxon>Veillonellaceae</taxon>
        <taxon>Megasphaera</taxon>
    </lineage>
</organism>
<dbReference type="InterPro" id="IPR004800">
    <property type="entry name" value="KdsD/KpsF-type"/>
</dbReference>
<dbReference type="NCBIfam" id="TIGR00393">
    <property type="entry name" value="kpsF"/>
    <property type="match status" value="1"/>
</dbReference>
<keyword evidence="11" id="KW-1185">Reference proteome</keyword>
<dbReference type="AlphaFoldDB" id="A0A134CL84"/>
<dbReference type="InterPro" id="IPR050986">
    <property type="entry name" value="GutQ/KpsF_isomerases"/>
</dbReference>
<protein>
    <submittedName>
        <fullName evidence="10">Putative arabinose 5-phosphate isomerase</fullName>
    </submittedName>
</protein>
<evidence type="ECO:0000256" key="6">
    <source>
        <dbReference type="PIRSR" id="PIRSR004692-3"/>
    </source>
</evidence>
<dbReference type="Pfam" id="PF00571">
    <property type="entry name" value="CBS"/>
    <property type="match status" value="2"/>
</dbReference>
<sequence length="324" mass="34313">MMDILETARDVLLQEAKGIEKLAPLLNQSFVQAVQLILASSGRVVVTGMGKSGHIARKVSATLSSTGTPSVYLHPGEAIHGDLGMVTVNDVVLAFSHSGETPEVVQILPSLKRIGAKMIAVVGNHNSTLAQNADVILEVAIEKEACPLGLAPTTSTTVSLALGDALAVVLLSSHHFTKDQFAVFHPGGSLGKKLLLTAAQVMHKGKEHPVLPEDGTVQDALFMMTEKGLGAVSIVDAQGLLVGVVTDGDVRRGLETGTNFLQWPIEAMMTKNPRQIQENKLAAEALHIMETHQPRPITVLPVVDETGKAVGMIHITDLLKQGVI</sequence>
<evidence type="ECO:0000259" key="9">
    <source>
        <dbReference type="PROSITE" id="PS51464"/>
    </source>
</evidence>
<feature type="site" description="Catalytically relevant" evidence="6">
    <location>
        <position position="103"/>
    </location>
</feature>
<dbReference type="Gene3D" id="3.40.50.10490">
    <property type="entry name" value="Glucose-6-phosphate isomerase like protein, domain 1"/>
    <property type="match status" value="1"/>
</dbReference>
<dbReference type="PANTHER" id="PTHR42745:SF1">
    <property type="entry name" value="ARABINOSE 5-PHOSPHATE ISOMERASE KDSD"/>
    <property type="match status" value="1"/>
</dbReference>
<dbReference type="CDD" id="cd05014">
    <property type="entry name" value="SIS_Kpsf"/>
    <property type="match status" value="1"/>
</dbReference>
<dbReference type="Gene3D" id="3.10.580.10">
    <property type="entry name" value="CBS-domain"/>
    <property type="match status" value="1"/>
</dbReference>
<feature type="site" description="Catalytically relevant" evidence="6">
    <location>
        <position position="185"/>
    </location>
</feature>
<dbReference type="SMART" id="SM00116">
    <property type="entry name" value="CBS"/>
    <property type="match status" value="2"/>
</dbReference>
<feature type="site" description="Catalytically relevant" evidence="6">
    <location>
        <position position="51"/>
    </location>
</feature>
<evidence type="ECO:0000313" key="11">
    <source>
        <dbReference type="Proteomes" id="UP000070160"/>
    </source>
</evidence>
<dbReference type="GO" id="GO:0005975">
    <property type="term" value="P:carbohydrate metabolic process"/>
    <property type="evidence" value="ECO:0007669"/>
    <property type="project" value="InterPro"/>
</dbReference>
<keyword evidence="2" id="KW-0677">Repeat</keyword>
<dbReference type="InterPro" id="IPR001347">
    <property type="entry name" value="SIS_dom"/>
</dbReference>
<keyword evidence="3 7" id="KW-0129">CBS domain</keyword>
<dbReference type="PROSITE" id="PS51371">
    <property type="entry name" value="CBS"/>
    <property type="match status" value="2"/>
</dbReference>
<keyword evidence="5" id="KW-0479">Metal-binding</keyword>
<dbReference type="STRING" id="1588748.HMPREF3182_00213"/>
<dbReference type="PANTHER" id="PTHR42745">
    <property type="match status" value="1"/>
</dbReference>
<dbReference type="GO" id="GO:0019146">
    <property type="term" value="F:arabinose-5-phosphate isomerase activity"/>
    <property type="evidence" value="ECO:0007669"/>
    <property type="project" value="UniProtKB-ARBA"/>
</dbReference>
<dbReference type="InterPro" id="IPR046342">
    <property type="entry name" value="CBS_dom_sf"/>
</dbReference>
<evidence type="ECO:0000256" key="2">
    <source>
        <dbReference type="ARBA" id="ARBA00022737"/>
    </source>
</evidence>
<evidence type="ECO:0000259" key="8">
    <source>
        <dbReference type="PROSITE" id="PS51371"/>
    </source>
</evidence>
<dbReference type="CDD" id="cd04604">
    <property type="entry name" value="CBS_pair_SIS_assoc"/>
    <property type="match status" value="1"/>
</dbReference>
<feature type="binding site" evidence="5">
    <location>
        <position position="74"/>
    </location>
    <ligand>
        <name>Zn(2+)</name>
        <dbReference type="ChEBI" id="CHEBI:29105"/>
    </ligand>
</feature>
<feature type="domain" description="CBS" evidence="8">
    <location>
        <begin position="269"/>
        <end position="324"/>
    </location>
</feature>
<reference evidence="11" key="1">
    <citation type="submission" date="2016-01" db="EMBL/GenBank/DDBJ databases">
        <authorList>
            <person name="Mitreva M."/>
            <person name="Pepin K.H."/>
            <person name="Mihindukulasuriya K.A."/>
            <person name="Fulton R."/>
            <person name="Fronick C."/>
            <person name="O'Laughlin M."/>
            <person name="Miner T."/>
            <person name="Herter B."/>
            <person name="Rosa B.A."/>
            <person name="Cordes M."/>
            <person name="Tomlinson C."/>
            <person name="Wollam A."/>
            <person name="Palsikar V.B."/>
            <person name="Mardis E.R."/>
            <person name="Wilson R.K."/>
        </authorList>
    </citation>
    <scope>NUCLEOTIDE SEQUENCE [LARGE SCALE GENOMIC DNA]</scope>
    <source>
        <strain evidence="11">KA00182</strain>
    </source>
</reference>
<dbReference type="PROSITE" id="PS51464">
    <property type="entry name" value="SIS"/>
    <property type="match status" value="1"/>
</dbReference>
<evidence type="ECO:0000256" key="5">
    <source>
        <dbReference type="PIRSR" id="PIRSR004692-2"/>
    </source>
</evidence>
<proteinExistence type="inferred from homology"/>
<dbReference type="EMBL" id="LSDT01000004">
    <property type="protein sequence ID" value="KXB92982.1"/>
    <property type="molecule type" value="Genomic_DNA"/>
</dbReference>
<evidence type="ECO:0000256" key="3">
    <source>
        <dbReference type="ARBA" id="ARBA00023122"/>
    </source>
</evidence>
<evidence type="ECO:0000313" key="10">
    <source>
        <dbReference type="EMBL" id="KXB92982.1"/>
    </source>
</evidence>
<dbReference type="PATRIC" id="fig|1588748.3.peg.207"/>
<dbReference type="PIRSF" id="PIRSF004692">
    <property type="entry name" value="KdsD_KpsF"/>
    <property type="match status" value="1"/>
</dbReference>
<comment type="caution">
    <text evidence="10">The sequence shown here is derived from an EMBL/GenBank/DDBJ whole genome shotgun (WGS) entry which is preliminary data.</text>
</comment>
<accession>A0A134CL84</accession>
<dbReference type="InterPro" id="IPR046348">
    <property type="entry name" value="SIS_dom_sf"/>
</dbReference>
<dbReference type="Pfam" id="PF01380">
    <property type="entry name" value="SIS"/>
    <property type="match status" value="1"/>
</dbReference>